<keyword evidence="3" id="KW-1185">Reference proteome</keyword>
<feature type="compositionally biased region" description="Polar residues" evidence="1">
    <location>
        <begin position="187"/>
        <end position="197"/>
    </location>
</feature>
<feature type="compositionally biased region" description="Low complexity" evidence="1">
    <location>
        <begin position="86"/>
        <end position="104"/>
    </location>
</feature>
<feature type="region of interest" description="Disordered" evidence="1">
    <location>
        <begin position="765"/>
        <end position="797"/>
    </location>
</feature>
<sequence length="887" mass="94302">MDGPARRPRAPSPVWETSVARATVHPKMNGKGRPARRRPHGRGAPPTPRRPPCHGRGRRGSGGSGRAVAGATLPPLHSPPPRQRRAGGPASPASRAAGPVTAAARRAAAATDAVGTRLRGVSRDPAGMDVGVGPLRAAQTGSRLRFLHLCTAIGSGDGLEDAHQLPRRHRQVGQYPVAVAEGASIGEGNTSSASTTGHPHDEAPSVDVGGVSCSAAASAPAPAAAAAAPRPTAPPPPAARRAPCRRTPPPELASALVPRRGGAPRGLSVCALHVVRNRHEELAAGAQRVGQTGPEAHPPPHRCRNCKQLRRHGDAERREVPPHLPVAHALYAALQVERRKGKVVEDDLEVGEEGARDGSGVGGFEARLRHRKAELHSQRADRVGEVALLGEQRRRRGRPRRVARLGGAGGRQQQVHGVRAEERVDETGLDAVAREGGVEQQLRDANDAERQGGARQARLGQVVDGGHVDGAVEGAQVEVGGVHNRLANDRANDADVGEAALLGNDVRNACGEERHGHHDDGEGELFARAGHLVRHGRQHRRACDRPRPAGRDEGAKNEEKHVLDPPADGREARKSANSTVTHADSLSAYRPAVSSTAARRITCVKWRATTAAPAPPCRPARGCHRGERRRCCRRPHRRQARHFPTRRRPRYLCAPPPPPLPPLRPGTPPCSDPPPRCGGSRPTARTRRRSMTPPACRTAADKNALRMATSRCATRAPTERDACAAWRSDDSSAPQPTRPCTACQKLAPRVIFFDGKRLRSLVAASDGRSSPAVVARRGRKGLPQEGGEPPRSTTSSMESVWLTLAQVEQHARVPMADTWGDWQRTLVGGGSRDGDEGGDPVAAARPLDGRAMRCALHRGPRLPVRCPRARTRVRVAAGGHRTVALGG</sequence>
<feature type="region of interest" description="Disordered" evidence="1">
    <location>
        <begin position="224"/>
        <end position="260"/>
    </location>
</feature>
<organism evidence="2 3">
    <name type="scientific">Porphyra umbilicalis</name>
    <name type="common">Purple laver</name>
    <name type="synonym">Red alga</name>
    <dbReference type="NCBI Taxonomy" id="2786"/>
    <lineage>
        <taxon>Eukaryota</taxon>
        <taxon>Rhodophyta</taxon>
        <taxon>Bangiophyceae</taxon>
        <taxon>Bangiales</taxon>
        <taxon>Bangiaceae</taxon>
        <taxon>Porphyra</taxon>
    </lineage>
</organism>
<gene>
    <name evidence="2" type="ORF">BU14_0303s0015</name>
</gene>
<evidence type="ECO:0000256" key="1">
    <source>
        <dbReference type="SAM" id="MobiDB-lite"/>
    </source>
</evidence>
<feature type="region of interest" description="Disordered" evidence="1">
    <location>
        <begin position="185"/>
        <end position="210"/>
    </location>
</feature>
<dbReference type="AlphaFoldDB" id="A0A1X6NZZ8"/>
<feature type="region of interest" description="Disordered" evidence="1">
    <location>
        <begin position="648"/>
        <end position="696"/>
    </location>
</feature>
<dbReference type="EMBL" id="KV918959">
    <property type="protein sequence ID" value="OSX74184.1"/>
    <property type="molecule type" value="Genomic_DNA"/>
</dbReference>
<feature type="compositionally biased region" description="Basic and acidic residues" evidence="1">
    <location>
        <begin position="541"/>
        <end position="574"/>
    </location>
</feature>
<feature type="compositionally biased region" description="Pro residues" evidence="1">
    <location>
        <begin position="654"/>
        <end position="676"/>
    </location>
</feature>
<protein>
    <submittedName>
        <fullName evidence="2">Uncharacterized protein</fullName>
    </submittedName>
</protein>
<proteinExistence type="predicted"/>
<reference evidence="2 3" key="1">
    <citation type="submission" date="2017-03" db="EMBL/GenBank/DDBJ databases">
        <title>WGS assembly of Porphyra umbilicalis.</title>
        <authorList>
            <person name="Brawley S.H."/>
            <person name="Blouin N.A."/>
            <person name="Ficko-Blean E."/>
            <person name="Wheeler G.L."/>
            <person name="Lohr M."/>
            <person name="Goodson H.V."/>
            <person name="Jenkins J.W."/>
            <person name="Blaby-Haas C.E."/>
            <person name="Helliwell K.E."/>
            <person name="Chan C."/>
            <person name="Marriage T."/>
            <person name="Bhattacharya D."/>
            <person name="Klein A.S."/>
            <person name="Badis Y."/>
            <person name="Brodie J."/>
            <person name="Cao Y."/>
            <person name="Collen J."/>
            <person name="Dittami S.M."/>
            <person name="Gachon C.M."/>
            <person name="Green B.R."/>
            <person name="Karpowicz S."/>
            <person name="Kim J.W."/>
            <person name="Kudahl U."/>
            <person name="Lin S."/>
            <person name="Michel G."/>
            <person name="Mittag M."/>
            <person name="Olson B.J."/>
            <person name="Pangilinan J."/>
            <person name="Peng Y."/>
            <person name="Qiu H."/>
            <person name="Shu S."/>
            <person name="Singer J.T."/>
            <person name="Smith A.G."/>
            <person name="Sprecher B.N."/>
            <person name="Wagner V."/>
            <person name="Wang W."/>
            <person name="Wang Z.-Y."/>
            <person name="Yan J."/>
            <person name="Yarish C."/>
            <person name="Zoeuner-Riek S."/>
            <person name="Zhuang Y."/>
            <person name="Zou Y."/>
            <person name="Lindquist E.A."/>
            <person name="Grimwood J."/>
            <person name="Barry K."/>
            <person name="Rokhsar D.S."/>
            <person name="Schmutz J."/>
            <person name="Stiller J.W."/>
            <person name="Grossman A.R."/>
            <person name="Prochnik S.E."/>
        </authorList>
    </citation>
    <scope>NUCLEOTIDE SEQUENCE [LARGE SCALE GENOMIC DNA]</scope>
    <source>
        <strain evidence="2">4086291</strain>
    </source>
</reference>
<feature type="compositionally biased region" description="Basic residues" evidence="1">
    <location>
        <begin position="393"/>
        <end position="403"/>
    </location>
</feature>
<evidence type="ECO:0000313" key="3">
    <source>
        <dbReference type="Proteomes" id="UP000218209"/>
    </source>
</evidence>
<name>A0A1X6NZZ8_PORUM</name>
<feature type="region of interest" description="Disordered" evidence="1">
    <location>
        <begin position="533"/>
        <end position="582"/>
    </location>
</feature>
<evidence type="ECO:0000313" key="2">
    <source>
        <dbReference type="EMBL" id="OSX74184.1"/>
    </source>
</evidence>
<feature type="compositionally biased region" description="Basic residues" evidence="1">
    <location>
        <begin position="28"/>
        <end position="41"/>
    </location>
</feature>
<feature type="region of interest" description="Disordered" evidence="1">
    <location>
        <begin position="1"/>
        <end position="104"/>
    </location>
</feature>
<feature type="region of interest" description="Disordered" evidence="1">
    <location>
        <begin position="392"/>
        <end position="423"/>
    </location>
</feature>
<accession>A0A1X6NZZ8</accession>
<dbReference type="Proteomes" id="UP000218209">
    <property type="component" value="Unassembled WGS sequence"/>
</dbReference>